<keyword evidence="2" id="KW-0808">Transferase</keyword>
<dbReference type="CDD" id="cd02440">
    <property type="entry name" value="AdoMet_MTases"/>
    <property type="match status" value="1"/>
</dbReference>
<evidence type="ECO:0000313" key="7">
    <source>
        <dbReference type="Proteomes" id="UP000192374"/>
    </source>
</evidence>
<sequence length="353" mass="39155">MENLPLDPSVLREAMARRLYRRSVAMGQITLPAVPSMVDEYVVMCDNVFAGLGVRFSAGQFAELKTVLESQLAEAYTASSRSNIVISFHVPVGTILNYRVKAEWSTIDAAYDQWLAIREPPLFGTEPDARVWTLAGESADPRSYPVLDVGAGTGRNALALARRGHPVDAVELSPKFAHILRTEAERESLDVRVIQRDVFATMDGLRTDYQLVVVSEVVPDFRTAQQLRGMFELAAQCLVPGGRLVFNTFVPREGYTPDDAARELGQQCNSMIFTREEMTGAAALLPLELVADDPAYEYEKAHLPEGAWPPTGWYANWASGLDVFDVEREESPIELRWLVYEKTNAGARSGNQP</sequence>
<evidence type="ECO:0000313" key="5">
    <source>
        <dbReference type="EMBL" id="BBY08696.1"/>
    </source>
</evidence>
<dbReference type="KEGG" id="mnv:MNVI_40140"/>
<dbReference type="EMBL" id="AP022583">
    <property type="protein sequence ID" value="BBY08696.1"/>
    <property type="molecule type" value="Genomic_DNA"/>
</dbReference>
<accession>A0A7I7PJE8</accession>
<reference evidence="5" key="3">
    <citation type="submission" date="2020-02" db="EMBL/GenBank/DDBJ databases">
        <authorList>
            <person name="Matsumoto Y."/>
            <person name="Motooka D."/>
            <person name="Nakamura S."/>
        </authorList>
    </citation>
    <scope>NUCLEOTIDE SEQUENCE</scope>
    <source>
        <strain evidence="5">JCM 16367</strain>
    </source>
</reference>
<dbReference type="Proteomes" id="UP000192374">
    <property type="component" value="Unassembled WGS sequence"/>
</dbReference>
<dbReference type="EMBL" id="MVIC01000082">
    <property type="protein sequence ID" value="ORB10818.1"/>
    <property type="molecule type" value="Genomic_DNA"/>
</dbReference>
<reference evidence="5 8" key="2">
    <citation type="journal article" date="2019" name="Emerg. Microbes Infect.">
        <title>Comprehensive subspecies identification of 175 nontuberculous mycobacteria species based on 7547 genomic profiles.</title>
        <authorList>
            <person name="Matsumoto Y."/>
            <person name="Kinjo T."/>
            <person name="Motooka D."/>
            <person name="Nabeya D."/>
            <person name="Jung N."/>
            <person name="Uechi K."/>
            <person name="Horii T."/>
            <person name="Iida T."/>
            <person name="Fujita J."/>
            <person name="Nakamura S."/>
        </authorList>
    </citation>
    <scope>NUCLEOTIDE SEQUENCE [LARGE SCALE GENOMIC DNA]</scope>
    <source>
        <strain evidence="5 8">JCM 16367</strain>
    </source>
</reference>
<dbReference type="SUPFAM" id="SSF53335">
    <property type="entry name" value="S-adenosyl-L-methionine-dependent methyltransferases"/>
    <property type="match status" value="1"/>
</dbReference>
<dbReference type="PANTHER" id="PTHR43464:SF19">
    <property type="entry name" value="UBIQUINONE BIOSYNTHESIS O-METHYLTRANSFERASE, MITOCHONDRIAL"/>
    <property type="match status" value="1"/>
</dbReference>
<name>A0A7I7PJE8_9MYCO</name>
<dbReference type="Gene3D" id="3.40.50.150">
    <property type="entry name" value="Vaccinia Virus protein VP39"/>
    <property type="match status" value="1"/>
</dbReference>
<dbReference type="PANTHER" id="PTHR43464">
    <property type="entry name" value="METHYLTRANSFERASE"/>
    <property type="match status" value="1"/>
</dbReference>
<feature type="domain" description="Methyltransferase" evidence="4">
    <location>
        <begin position="146"/>
        <end position="242"/>
    </location>
</feature>
<protein>
    <submittedName>
        <fullName evidence="6">SAM-dependent methyltransferase</fullName>
    </submittedName>
</protein>
<keyword evidence="3" id="KW-0949">S-adenosyl-L-methionine</keyword>
<evidence type="ECO:0000313" key="8">
    <source>
        <dbReference type="Proteomes" id="UP000466894"/>
    </source>
</evidence>
<organism evidence="5 8">
    <name type="scientific">Mycobacterium noviomagense</name>
    <dbReference type="NCBI Taxonomy" id="459858"/>
    <lineage>
        <taxon>Bacteria</taxon>
        <taxon>Bacillati</taxon>
        <taxon>Actinomycetota</taxon>
        <taxon>Actinomycetes</taxon>
        <taxon>Mycobacteriales</taxon>
        <taxon>Mycobacteriaceae</taxon>
        <taxon>Mycobacterium</taxon>
    </lineage>
</organism>
<evidence type="ECO:0000256" key="3">
    <source>
        <dbReference type="ARBA" id="ARBA00022691"/>
    </source>
</evidence>
<dbReference type="Proteomes" id="UP000466894">
    <property type="component" value="Chromosome"/>
</dbReference>
<evidence type="ECO:0000259" key="4">
    <source>
        <dbReference type="Pfam" id="PF13649"/>
    </source>
</evidence>
<dbReference type="InterPro" id="IPR029063">
    <property type="entry name" value="SAM-dependent_MTases_sf"/>
</dbReference>
<dbReference type="OrthoDB" id="9786503at2"/>
<dbReference type="InterPro" id="IPR041698">
    <property type="entry name" value="Methyltransf_25"/>
</dbReference>
<dbReference type="Pfam" id="PF13649">
    <property type="entry name" value="Methyltransf_25"/>
    <property type="match status" value="1"/>
</dbReference>
<dbReference type="GO" id="GO:0008168">
    <property type="term" value="F:methyltransferase activity"/>
    <property type="evidence" value="ECO:0007669"/>
    <property type="project" value="UniProtKB-KW"/>
</dbReference>
<reference evidence="6 7" key="1">
    <citation type="submission" date="2017-02" db="EMBL/GenBank/DDBJ databases">
        <title>The new phylogeny of genus Mycobacterium.</title>
        <authorList>
            <person name="Tortoli E."/>
            <person name="Trovato A."/>
            <person name="Cirillo D.M."/>
        </authorList>
    </citation>
    <scope>NUCLEOTIDE SEQUENCE [LARGE SCALE GENOMIC DNA]</scope>
    <source>
        <strain evidence="6 7">DSM 45145</strain>
    </source>
</reference>
<gene>
    <name evidence="6" type="ORF">BST37_22245</name>
    <name evidence="5" type="ORF">MNVI_40140</name>
</gene>
<dbReference type="RefSeq" id="WP_083090079.1">
    <property type="nucleotide sequence ID" value="NZ_AP022583.1"/>
</dbReference>
<keyword evidence="7" id="KW-1185">Reference proteome</keyword>
<dbReference type="AlphaFoldDB" id="A0A7I7PJE8"/>
<keyword evidence="1 6" id="KW-0489">Methyltransferase</keyword>
<evidence type="ECO:0000256" key="1">
    <source>
        <dbReference type="ARBA" id="ARBA00022603"/>
    </source>
</evidence>
<proteinExistence type="predicted"/>
<evidence type="ECO:0000256" key="2">
    <source>
        <dbReference type="ARBA" id="ARBA00022679"/>
    </source>
</evidence>
<dbReference type="GO" id="GO:0032259">
    <property type="term" value="P:methylation"/>
    <property type="evidence" value="ECO:0007669"/>
    <property type="project" value="UniProtKB-KW"/>
</dbReference>
<evidence type="ECO:0000313" key="6">
    <source>
        <dbReference type="EMBL" id="ORB10818.1"/>
    </source>
</evidence>